<reference evidence="3" key="1">
    <citation type="submission" date="2017-02" db="UniProtKB">
        <authorList>
            <consortium name="WormBaseParasite"/>
        </authorList>
    </citation>
    <scope>IDENTIFICATION</scope>
</reference>
<evidence type="ECO:0000313" key="2">
    <source>
        <dbReference type="Proteomes" id="UP000268014"/>
    </source>
</evidence>
<dbReference type="Proteomes" id="UP000268014">
    <property type="component" value="Unassembled WGS sequence"/>
</dbReference>
<gene>
    <name evidence="1" type="ORF">HPLM_LOCUS3754</name>
</gene>
<proteinExistence type="predicted"/>
<dbReference type="WBParaSite" id="HPLM_0000376201-mRNA-1">
    <property type="protein sequence ID" value="HPLM_0000376201-mRNA-1"/>
    <property type="gene ID" value="HPLM_0000376201"/>
</dbReference>
<dbReference type="OrthoDB" id="5864494at2759"/>
<protein>
    <submittedName>
        <fullName evidence="3">NR LBD domain-containing protein</fullName>
    </submittedName>
</protein>
<evidence type="ECO:0000313" key="1">
    <source>
        <dbReference type="EMBL" id="VDO21622.1"/>
    </source>
</evidence>
<accession>A0A0N4W247</accession>
<sequence length="139" mass="15583">MGSSRPLTLQRAAQFTDTTLSIDAANELNVQRYVSDSAFIEGEIIFLCRTRHVPHLPDAERDEYGLAGRDFSDWTRDTAAIMFDVRPPAIFIVTTSALLISLAADGVSREWMDQFTLIISDETFQIPEQALVGHSYPYP</sequence>
<dbReference type="AlphaFoldDB" id="A0A0N4W247"/>
<keyword evidence="2" id="KW-1185">Reference proteome</keyword>
<name>A0A0N4W247_HAEPC</name>
<dbReference type="EMBL" id="UZAF01016145">
    <property type="protein sequence ID" value="VDO21622.1"/>
    <property type="molecule type" value="Genomic_DNA"/>
</dbReference>
<evidence type="ECO:0000313" key="3">
    <source>
        <dbReference type="WBParaSite" id="HPLM_0000376201-mRNA-1"/>
    </source>
</evidence>
<organism evidence="3">
    <name type="scientific">Haemonchus placei</name>
    <name type="common">Barber's pole worm</name>
    <dbReference type="NCBI Taxonomy" id="6290"/>
    <lineage>
        <taxon>Eukaryota</taxon>
        <taxon>Metazoa</taxon>
        <taxon>Ecdysozoa</taxon>
        <taxon>Nematoda</taxon>
        <taxon>Chromadorea</taxon>
        <taxon>Rhabditida</taxon>
        <taxon>Rhabditina</taxon>
        <taxon>Rhabditomorpha</taxon>
        <taxon>Strongyloidea</taxon>
        <taxon>Trichostrongylidae</taxon>
        <taxon>Haemonchus</taxon>
    </lineage>
</organism>
<reference evidence="1 2" key="2">
    <citation type="submission" date="2018-11" db="EMBL/GenBank/DDBJ databases">
        <authorList>
            <consortium name="Pathogen Informatics"/>
        </authorList>
    </citation>
    <scope>NUCLEOTIDE SEQUENCE [LARGE SCALE GENOMIC DNA]</scope>
    <source>
        <strain evidence="1 2">MHpl1</strain>
    </source>
</reference>